<organism evidence="1 2">
    <name type="scientific">Paraburkholderia humisilvae</name>
    <dbReference type="NCBI Taxonomy" id="627669"/>
    <lineage>
        <taxon>Bacteria</taxon>
        <taxon>Pseudomonadati</taxon>
        <taxon>Pseudomonadota</taxon>
        <taxon>Betaproteobacteria</taxon>
        <taxon>Burkholderiales</taxon>
        <taxon>Burkholderiaceae</taxon>
        <taxon>Paraburkholderia</taxon>
    </lineage>
</organism>
<gene>
    <name evidence="1" type="ORF">LMG29542_07812</name>
</gene>
<dbReference type="Proteomes" id="UP000494363">
    <property type="component" value="Unassembled WGS sequence"/>
</dbReference>
<evidence type="ECO:0000313" key="2">
    <source>
        <dbReference type="Proteomes" id="UP000494363"/>
    </source>
</evidence>
<proteinExistence type="predicted"/>
<dbReference type="EMBL" id="CADIKH010000116">
    <property type="protein sequence ID" value="CAB3774435.1"/>
    <property type="molecule type" value="Genomic_DNA"/>
</dbReference>
<accession>A0A6J5FB38</accession>
<protein>
    <submittedName>
        <fullName evidence="1">Uncharacterized protein</fullName>
    </submittedName>
</protein>
<evidence type="ECO:0000313" key="1">
    <source>
        <dbReference type="EMBL" id="CAB3774435.1"/>
    </source>
</evidence>
<sequence length="48" mass="5281">MDWNSAQFLLSARSGIHEGRVKAEFIGVRGKFGRPPGSLARAESSFCR</sequence>
<reference evidence="1 2" key="1">
    <citation type="submission" date="2020-04" db="EMBL/GenBank/DDBJ databases">
        <authorList>
            <person name="De Canck E."/>
        </authorList>
    </citation>
    <scope>NUCLEOTIDE SEQUENCE [LARGE SCALE GENOMIC DNA]</scope>
    <source>
        <strain evidence="1 2">LMG 29542</strain>
    </source>
</reference>
<dbReference type="AlphaFoldDB" id="A0A6J5FB38"/>
<name>A0A6J5FB38_9BURK</name>
<keyword evidence="2" id="KW-1185">Reference proteome</keyword>